<gene>
    <name evidence="6" type="ORF">ALECFALPRED_001741</name>
</gene>
<evidence type="ECO:0000259" key="5">
    <source>
        <dbReference type="PROSITE" id="PS50118"/>
    </source>
</evidence>
<dbReference type="SMART" id="SM00398">
    <property type="entry name" value="HMG"/>
    <property type="match status" value="1"/>
</dbReference>
<protein>
    <recommendedName>
        <fullName evidence="5">HMG box domain-containing protein</fullName>
    </recommendedName>
</protein>
<feature type="compositionally biased region" description="Polar residues" evidence="4">
    <location>
        <begin position="303"/>
        <end position="314"/>
    </location>
</feature>
<dbReference type="GO" id="GO:0005634">
    <property type="term" value="C:nucleus"/>
    <property type="evidence" value="ECO:0007669"/>
    <property type="project" value="UniProtKB-UniRule"/>
</dbReference>
<dbReference type="GO" id="GO:0000978">
    <property type="term" value="F:RNA polymerase II cis-regulatory region sequence-specific DNA binding"/>
    <property type="evidence" value="ECO:0007669"/>
    <property type="project" value="TreeGrafter"/>
</dbReference>
<dbReference type="InterPro" id="IPR050140">
    <property type="entry name" value="SRY-related_HMG-box_TF-like"/>
</dbReference>
<dbReference type="PROSITE" id="PS50118">
    <property type="entry name" value="HMG_BOX_2"/>
    <property type="match status" value="1"/>
</dbReference>
<feature type="compositionally biased region" description="Polar residues" evidence="4">
    <location>
        <begin position="246"/>
        <end position="274"/>
    </location>
</feature>
<dbReference type="InterPro" id="IPR009071">
    <property type="entry name" value="HMG_box_dom"/>
</dbReference>
<evidence type="ECO:0000256" key="1">
    <source>
        <dbReference type="ARBA" id="ARBA00023125"/>
    </source>
</evidence>
<dbReference type="AlphaFoldDB" id="A0A8H3FCS6"/>
<dbReference type="GO" id="GO:0001228">
    <property type="term" value="F:DNA-binding transcription activator activity, RNA polymerase II-specific"/>
    <property type="evidence" value="ECO:0007669"/>
    <property type="project" value="TreeGrafter"/>
</dbReference>
<keyword evidence="1 3" id="KW-0238">DNA-binding</keyword>
<sequence length="736" mass="80268">MSFHRVLPLLPALSDQALRDRWAIQPDTLISSKIMPDETSKAAASENKSPTPVPRSYSSPPEEGVQKSPGEESLEDYESPKHRTQSLSQAARTGNRPSRADQSSAPRKSVVEKWQEDSPSSICLCQPDPKVPRPRNGIASYSYMFPDSFILYRQHHQQAVVAQNPGLANPEISKIIGDHWRRSSTETKEHWKLLADEEKLRHQKQYPDYRYQPRRSIRNSSISGPGAASAEGDQRRCQKCGGRSIAASTMMSGTGFSNPATPYSPSQPPNSATSAGRFMRSLGSPPTSNPTGNPPAGYRHRPSTANVTSLTLNSPRYKRQDSSQPSPRFKRPEPSQGSPRSPDPKRRRVTNTSYAPVRAANNPTTPFPFPTGQRRQSLPRPDFMGPSITSPFTMGPPPRPHNTQHHPENSLTLAPLQNPQSNNNNNNNNNMGIDTQAQSLEAMILSIPTLGKIRVLSKISPPLAPPSPTSPARRTRGLVIAIDAADPSSLEALTSTIESNISSYAPRVFQTPKPPADAPPSFQSYLRLMDEYHTLSTQVIDHITTSPDPDRDPEHDFPMDSPSPVSPKSFPVPKPAAAADQKSAMPIAIVPGWQVTWSDWFASHVDIKDAYSPMDHWQWGATLWRNVVGADVTVAVQAPVAAQDSPDKAVAKTGEGKSEAGLRDARGHEKGRNGGSGGGSAVGGVEVRLDDARAVIVKGERDGGVAEGGLRRVGFEIGEWVRGWEEKEERAARRGS</sequence>
<dbReference type="OrthoDB" id="6247875at2759"/>
<evidence type="ECO:0000313" key="7">
    <source>
        <dbReference type="Proteomes" id="UP000664203"/>
    </source>
</evidence>
<accession>A0A8H3FCS6</accession>
<evidence type="ECO:0000313" key="6">
    <source>
        <dbReference type="EMBL" id="CAF9921225.1"/>
    </source>
</evidence>
<feature type="compositionally biased region" description="Low complexity" evidence="4">
    <location>
        <begin position="283"/>
        <end position="295"/>
    </location>
</feature>
<dbReference type="GO" id="GO:0000122">
    <property type="term" value="P:negative regulation of transcription by RNA polymerase II"/>
    <property type="evidence" value="ECO:0007669"/>
    <property type="project" value="TreeGrafter"/>
</dbReference>
<feature type="region of interest" description="Disordered" evidence="4">
    <location>
        <begin position="204"/>
        <end position="433"/>
    </location>
</feature>
<feature type="compositionally biased region" description="Polar residues" evidence="4">
    <location>
        <begin position="409"/>
        <end position="421"/>
    </location>
</feature>
<feature type="region of interest" description="Disordered" evidence="4">
    <location>
        <begin position="34"/>
        <end position="116"/>
    </location>
</feature>
<dbReference type="GO" id="GO:0030154">
    <property type="term" value="P:cell differentiation"/>
    <property type="evidence" value="ECO:0007669"/>
    <property type="project" value="TreeGrafter"/>
</dbReference>
<keyword evidence="3" id="KW-0539">Nucleus</keyword>
<evidence type="ECO:0000256" key="4">
    <source>
        <dbReference type="SAM" id="MobiDB-lite"/>
    </source>
</evidence>
<dbReference type="InterPro" id="IPR036910">
    <property type="entry name" value="HMG_box_dom_sf"/>
</dbReference>
<proteinExistence type="predicted"/>
<comment type="caution">
    <text evidence="6">The sequence shown here is derived from an EMBL/GenBank/DDBJ whole genome shotgun (WGS) entry which is preliminary data.</text>
</comment>
<dbReference type="CDD" id="cd01389">
    <property type="entry name" value="HMG-box_ROX1-like"/>
    <property type="match status" value="1"/>
</dbReference>
<dbReference type="PANTHER" id="PTHR10270">
    <property type="entry name" value="SOX TRANSCRIPTION FACTOR"/>
    <property type="match status" value="1"/>
</dbReference>
<feature type="compositionally biased region" description="Low complexity" evidence="4">
    <location>
        <begin position="562"/>
        <end position="578"/>
    </location>
</feature>
<organism evidence="6 7">
    <name type="scientific">Alectoria fallacina</name>
    <dbReference type="NCBI Taxonomy" id="1903189"/>
    <lineage>
        <taxon>Eukaryota</taxon>
        <taxon>Fungi</taxon>
        <taxon>Dikarya</taxon>
        <taxon>Ascomycota</taxon>
        <taxon>Pezizomycotina</taxon>
        <taxon>Lecanoromycetes</taxon>
        <taxon>OSLEUM clade</taxon>
        <taxon>Lecanoromycetidae</taxon>
        <taxon>Lecanorales</taxon>
        <taxon>Lecanorineae</taxon>
        <taxon>Parmeliaceae</taxon>
        <taxon>Alectoria</taxon>
    </lineage>
</organism>
<feature type="compositionally biased region" description="Basic and acidic residues" evidence="4">
    <location>
        <begin position="548"/>
        <end position="558"/>
    </location>
</feature>
<feature type="region of interest" description="Disordered" evidence="4">
    <location>
        <begin position="642"/>
        <end position="683"/>
    </location>
</feature>
<evidence type="ECO:0000256" key="3">
    <source>
        <dbReference type="PROSITE-ProRule" id="PRU00267"/>
    </source>
</evidence>
<feature type="region of interest" description="Disordered" evidence="4">
    <location>
        <begin position="542"/>
        <end position="578"/>
    </location>
</feature>
<keyword evidence="7" id="KW-1185">Reference proteome</keyword>
<evidence type="ECO:0000256" key="2">
    <source>
        <dbReference type="ARBA" id="ARBA00023163"/>
    </source>
</evidence>
<reference evidence="6" key="1">
    <citation type="submission" date="2021-03" db="EMBL/GenBank/DDBJ databases">
        <authorList>
            <person name="Tagirdzhanova G."/>
        </authorList>
    </citation>
    <scope>NUCLEOTIDE SEQUENCE</scope>
</reference>
<feature type="DNA-binding region" description="HMG box" evidence="3">
    <location>
        <begin position="142"/>
        <end position="210"/>
    </location>
</feature>
<dbReference type="EMBL" id="CAJPDR010000143">
    <property type="protein sequence ID" value="CAF9921225.1"/>
    <property type="molecule type" value="Genomic_DNA"/>
</dbReference>
<feature type="compositionally biased region" description="Gly residues" evidence="4">
    <location>
        <begin position="673"/>
        <end position="682"/>
    </location>
</feature>
<dbReference type="Pfam" id="PF00505">
    <property type="entry name" value="HMG_box"/>
    <property type="match status" value="1"/>
</dbReference>
<feature type="compositionally biased region" description="Basic and acidic residues" evidence="4">
    <location>
        <begin position="645"/>
        <end position="672"/>
    </location>
</feature>
<feature type="domain" description="HMG box" evidence="5">
    <location>
        <begin position="142"/>
        <end position="210"/>
    </location>
</feature>
<dbReference type="Gene3D" id="1.10.30.10">
    <property type="entry name" value="High mobility group box domain"/>
    <property type="match status" value="1"/>
</dbReference>
<dbReference type="PANTHER" id="PTHR10270:SF161">
    <property type="entry name" value="SEX-DETERMINING REGION Y PROTEIN"/>
    <property type="match status" value="1"/>
</dbReference>
<name>A0A8H3FCS6_9LECA</name>
<dbReference type="Proteomes" id="UP000664203">
    <property type="component" value="Unassembled WGS sequence"/>
</dbReference>
<feature type="compositionally biased region" description="Polar residues" evidence="4">
    <location>
        <begin position="85"/>
        <end position="106"/>
    </location>
</feature>
<keyword evidence="2" id="KW-0804">Transcription</keyword>
<dbReference type="SUPFAM" id="SSF47095">
    <property type="entry name" value="HMG-box"/>
    <property type="match status" value="1"/>
</dbReference>